<dbReference type="EMBL" id="BDIP01002243">
    <property type="protein sequence ID" value="GIQ85979.1"/>
    <property type="molecule type" value="Genomic_DNA"/>
</dbReference>
<organism evidence="2 3">
    <name type="scientific">Kipferlia bialata</name>
    <dbReference type="NCBI Taxonomy" id="797122"/>
    <lineage>
        <taxon>Eukaryota</taxon>
        <taxon>Metamonada</taxon>
        <taxon>Carpediemonas-like organisms</taxon>
        <taxon>Kipferlia</taxon>
    </lineage>
</organism>
<reference evidence="2 3" key="1">
    <citation type="journal article" date="2018" name="PLoS ONE">
        <title>The draft genome of Kipferlia bialata reveals reductive genome evolution in fornicate parasites.</title>
        <authorList>
            <person name="Tanifuji G."/>
            <person name="Takabayashi S."/>
            <person name="Kume K."/>
            <person name="Takagi M."/>
            <person name="Nakayama T."/>
            <person name="Kamikawa R."/>
            <person name="Inagaki Y."/>
            <person name="Hashimoto T."/>
        </authorList>
    </citation>
    <scope>NUCLEOTIDE SEQUENCE [LARGE SCALE GENOMIC DNA]</scope>
    <source>
        <strain evidence="2">NY0173</strain>
    </source>
</reference>
<feature type="region of interest" description="Disordered" evidence="1">
    <location>
        <begin position="81"/>
        <end position="100"/>
    </location>
</feature>
<evidence type="ECO:0000313" key="2">
    <source>
        <dbReference type="EMBL" id="GIQ85979.1"/>
    </source>
</evidence>
<gene>
    <name evidence="2" type="ORF">KIPB_007743</name>
</gene>
<name>A0A9K3GJB4_9EUKA</name>
<comment type="caution">
    <text evidence="2">The sequence shown here is derived from an EMBL/GenBank/DDBJ whole genome shotgun (WGS) entry which is preliminary data.</text>
</comment>
<proteinExistence type="predicted"/>
<dbReference type="AlphaFoldDB" id="A0A9K3GJB4"/>
<protein>
    <submittedName>
        <fullName evidence="2">Uncharacterized protein</fullName>
    </submittedName>
</protein>
<accession>A0A9K3GJB4</accession>
<feature type="region of interest" description="Disordered" evidence="1">
    <location>
        <begin position="178"/>
        <end position="212"/>
    </location>
</feature>
<evidence type="ECO:0000313" key="3">
    <source>
        <dbReference type="Proteomes" id="UP000265618"/>
    </source>
</evidence>
<feature type="compositionally biased region" description="Low complexity" evidence="1">
    <location>
        <begin position="202"/>
        <end position="212"/>
    </location>
</feature>
<dbReference type="Proteomes" id="UP000265618">
    <property type="component" value="Unassembled WGS sequence"/>
</dbReference>
<keyword evidence="3" id="KW-1185">Reference proteome</keyword>
<evidence type="ECO:0000256" key="1">
    <source>
        <dbReference type="SAM" id="MobiDB-lite"/>
    </source>
</evidence>
<sequence>MGGPLCSIRMRFRKSSVSSKPVAPVIGVLSTMAKGKVKRVRPEPTPEVLAAEAALADTRAKLSVLRKQLSGIESVLFSSRARLSDPPPPPPLYVSPIGSLEPRGEGRGEYDIVILPRFRPALQGLDGWSHVYVMGWVDAPDGGDTPTPGIPVSMDRAEGAYAAYHTEANRFNIHYHTSRQNGSEPYPVPMPDTGAHGEGEGESAAEGVSGVGSEPHLRGGYVSVLCQVQGVDERQGTVGVRAVCAGTASDADADTPSAPVTGCAHALDGVHLLDIKVYHPYIEALSVLNATKEREGDAGEGEEEAPLQTE</sequence>